<proteinExistence type="predicted"/>
<dbReference type="Proteomes" id="UP000499080">
    <property type="component" value="Unassembled WGS sequence"/>
</dbReference>
<sequence>MNKPSRGFIEARQPKLKYGDGVGEKSWFRDCSVSITRWCTMKLREGISAQVSSSYLIMIKITKPTKSSHRKLQKRRFVEKRRSAPLSVAVVVPTGSVPSARSCDTGLPPTSPVPYSWCSHSI</sequence>
<name>A0A4Y2DEM6_ARAVE</name>
<comment type="caution">
    <text evidence="1">The sequence shown here is derived from an EMBL/GenBank/DDBJ whole genome shotgun (WGS) entry which is preliminary data.</text>
</comment>
<dbReference type="AlphaFoldDB" id="A0A4Y2DEM6"/>
<accession>A0A4Y2DEM6</accession>
<gene>
    <name evidence="1" type="ORF">AVEN_97196_1</name>
</gene>
<evidence type="ECO:0000313" key="2">
    <source>
        <dbReference type="Proteomes" id="UP000499080"/>
    </source>
</evidence>
<organism evidence="1 2">
    <name type="scientific">Araneus ventricosus</name>
    <name type="common">Orbweaver spider</name>
    <name type="synonym">Epeira ventricosa</name>
    <dbReference type="NCBI Taxonomy" id="182803"/>
    <lineage>
        <taxon>Eukaryota</taxon>
        <taxon>Metazoa</taxon>
        <taxon>Ecdysozoa</taxon>
        <taxon>Arthropoda</taxon>
        <taxon>Chelicerata</taxon>
        <taxon>Arachnida</taxon>
        <taxon>Araneae</taxon>
        <taxon>Araneomorphae</taxon>
        <taxon>Entelegynae</taxon>
        <taxon>Araneoidea</taxon>
        <taxon>Araneidae</taxon>
        <taxon>Araneus</taxon>
    </lineage>
</organism>
<evidence type="ECO:0000313" key="1">
    <source>
        <dbReference type="EMBL" id="GBM14689.1"/>
    </source>
</evidence>
<dbReference type="EMBL" id="BGPR01000346">
    <property type="protein sequence ID" value="GBM14689.1"/>
    <property type="molecule type" value="Genomic_DNA"/>
</dbReference>
<reference evidence="1 2" key="1">
    <citation type="journal article" date="2019" name="Sci. Rep.">
        <title>Orb-weaving spider Araneus ventricosus genome elucidates the spidroin gene catalogue.</title>
        <authorList>
            <person name="Kono N."/>
            <person name="Nakamura H."/>
            <person name="Ohtoshi R."/>
            <person name="Moran D.A.P."/>
            <person name="Shinohara A."/>
            <person name="Yoshida Y."/>
            <person name="Fujiwara M."/>
            <person name="Mori M."/>
            <person name="Tomita M."/>
            <person name="Arakawa K."/>
        </authorList>
    </citation>
    <scope>NUCLEOTIDE SEQUENCE [LARGE SCALE GENOMIC DNA]</scope>
</reference>
<protein>
    <submittedName>
        <fullName evidence="1">Uncharacterized protein</fullName>
    </submittedName>
</protein>
<keyword evidence="2" id="KW-1185">Reference proteome</keyword>